<evidence type="ECO:0000313" key="6">
    <source>
        <dbReference type="Proteomes" id="UP000092716"/>
    </source>
</evidence>
<keyword evidence="3" id="KW-0472">Membrane</keyword>
<dbReference type="Proteomes" id="UP000092716">
    <property type="component" value="Chromosome 9"/>
</dbReference>
<keyword evidence="1" id="KW-0175">Coiled coil</keyword>
<dbReference type="AlphaFoldDB" id="A0A1B1DZ30"/>
<dbReference type="OrthoDB" id="392683at2759"/>
<dbReference type="GeneID" id="30909076"/>
<evidence type="ECO:0000256" key="2">
    <source>
        <dbReference type="SAM" id="MobiDB-lite"/>
    </source>
</evidence>
<dbReference type="VEuPathDB" id="PlasmoDB:PCOAH_00023480"/>
<evidence type="ECO:0000256" key="3">
    <source>
        <dbReference type="SAM" id="Phobius"/>
    </source>
</evidence>
<organism evidence="5 6">
    <name type="scientific">Plasmodium coatneyi</name>
    <dbReference type="NCBI Taxonomy" id="208452"/>
    <lineage>
        <taxon>Eukaryota</taxon>
        <taxon>Sar</taxon>
        <taxon>Alveolata</taxon>
        <taxon>Apicomplexa</taxon>
        <taxon>Aconoidasida</taxon>
        <taxon>Haemosporida</taxon>
        <taxon>Plasmodiidae</taxon>
        <taxon>Plasmodium</taxon>
    </lineage>
</organism>
<protein>
    <submittedName>
        <fullName evidence="5">Uncharacterized protein</fullName>
    </submittedName>
</protein>
<name>A0A1B1DZ30_9APIC</name>
<feature type="coiled-coil region" evidence="1">
    <location>
        <begin position="218"/>
        <end position="248"/>
    </location>
</feature>
<evidence type="ECO:0000256" key="4">
    <source>
        <dbReference type="SAM" id="SignalP"/>
    </source>
</evidence>
<keyword evidence="3" id="KW-1133">Transmembrane helix</keyword>
<feature type="region of interest" description="Disordered" evidence="2">
    <location>
        <begin position="191"/>
        <end position="211"/>
    </location>
</feature>
<dbReference type="RefSeq" id="XP_019914756.1">
    <property type="nucleotide sequence ID" value="XM_020059155.1"/>
</dbReference>
<reference evidence="6" key="1">
    <citation type="submission" date="2016-06" db="EMBL/GenBank/DDBJ databases">
        <title>First high quality genome sequence of Plasmodium coatneyi using continuous long reads from single molecule, real-time sequencing.</title>
        <authorList>
            <person name="Chien J.-T."/>
            <person name="Pakala S.B."/>
            <person name="Geraldo J.A."/>
            <person name="Lapp S.A."/>
            <person name="Barnwell J.W."/>
            <person name="Kissinger J.C."/>
            <person name="Galinski M.R."/>
            <person name="Humphrey J.C."/>
        </authorList>
    </citation>
    <scope>NUCLEOTIDE SEQUENCE [LARGE SCALE GENOMIC DNA]</scope>
    <source>
        <strain evidence="6">Hackeri</strain>
    </source>
</reference>
<sequence length="379" mass="45215">MIIYRSIIRIFYVFSLHFALAMTKEEQAIKVNGEALAKLANETILGVQNMVPKVIEWLNGMLGGKVGNSSGVYESVWQNPKVIIPVIAFFLFVLFGTAFIIMAKYVLRKKKSNKHKKGSERISKYDSAAQPQEEEAIAEPFMPQLINQVPVLYPSMYPTPMVHPQMLQQQMMHQRISQPLLVHGQMPQYQFQPQQMREQSEHQQMQQEQYEQEQYKQKRFLQEQLLQEQLQEEQYDDEKIEQERMEQERWQEEQLSKERMRQERWLQEQLLREQYEQDQCGQEQMQKSEKKGIGKTRGRKEKYDSNRENEGYKRMCRKEKGESREGKDKKETEGNVIRNERKGSTENNERERKYKDRSKYEHVDLNNSAHYIGYSPIQK</sequence>
<keyword evidence="3" id="KW-0812">Transmembrane</keyword>
<proteinExistence type="predicted"/>
<feature type="chain" id="PRO_5008521396" evidence="4">
    <location>
        <begin position="24"/>
        <end position="379"/>
    </location>
</feature>
<keyword evidence="4" id="KW-0732">Signal</keyword>
<dbReference type="EMBL" id="CP016247">
    <property type="protein sequence ID" value="ANQ08061.1"/>
    <property type="molecule type" value="Genomic_DNA"/>
</dbReference>
<evidence type="ECO:0000313" key="5">
    <source>
        <dbReference type="EMBL" id="ANQ08061.1"/>
    </source>
</evidence>
<gene>
    <name evidence="5" type="ORF">PCOAH_00023480</name>
</gene>
<evidence type="ECO:0000256" key="1">
    <source>
        <dbReference type="SAM" id="Coils"/>
    </source>
</evidence>
<feature type="region of interest" description="Disordered" evidence="2">
    <location>
        <begin position="277"/>
        <end position="379"/>
    </location>
</feature>
<feature type="compositionally biased region" description="Basic and acidic residues" evidence="2">
    <location>
        <begin position="301"/>
        <end position="364"/>
    </location>
</feature>
<feature type="transmembrane region" description="Helical" evidence="3">
    <location>
        <begin position="82"/>
        <end position="107"/>
    </location>
</feature>
<feature type="signal peptide" evidence="4">
    <location>
        <begin position="1"/>
        <end position="23"/>
    </location>
</feature>
<accession>A0A1B1DZ30</accession>
<keyword evidence="6" id="KW-1185">Reference proteome</keyword>
<feature type="compositionally biased region" description="Low complexity" evidence="2">
    <location>
        <begin position="191"/>
        <end position="209"/>
    </location>
</feature>
<dbReference type="KEGG" id="pcot:PCOAH_00023480"/>